<reference evidence="2 3" key="2">
    <citation type="journal article" date="2011" name="Stand. Genomic Sci.">
        <title>Complete genome sequence of Ferroglobus placidus AEDII12DO.</title>
        <authorList>
            <person name="Anderson I."/>
            <person name="Risso C."/>
            <person name="Holmes D."/>
            <person name="Lucas S."/>
            <person name="Copeland A."/>
            <person name="Lapidus A."/>
            <person name="Cheng J.F."/>
            <person name="Bruce D."/>
            <person name="Goodwin L."/>
            <person name="Pitluck S."/>
            <person name="Saunders E."/>
            <person name="Brettin T."/>
            <person name="Detter J.C."/>
            <person name="Han C."/>
            <person name="Tapia R."/>
            <person name="Larimer F."/>
            <person name="Land M."/>
            <person name="Hauser L."/>
            <person name="Woyke T."/>
            <person name="Lovley D."/>
            <person name="Kyrpides N."/>
            <person name="Ivanova N."/>
        </authorList>
    </citation>
    <scope>NUCLEOTIDE SEQUENCE [LARGE SCALE GENOMIC DNA]</scope>
    <source>
        <strain evidence="3">DSM 10642 / AEDII12DO</strain>
    </source>
</reference>
<feature type="transmembrane region" description="Helical" evidence="1">
    <location>
        <begin position="208"/>
        <end position="227"/>
    </location>
</feature>
<reference evidence="3" key="1">
    <citation type="submission" date="2010-02" db="EMBL/GenBank/DDBJ databases">
        <title>Complete sequence of Ferroglobus placidus DSM 10642.</title>
        <authorList>
            <consortium name="US DOE Joint Genome Institute"/>
            <person name="Lucas S."/>
            <person name="Copeland A."/>
            <person name="Lapidus A."/>
            <person name="Cheng J.-F."/>
            <person name="Bruce D."/>
            <person name="Goodwin L."/>
            <person name="Pitluck S."/>
            <person name="Saunders E."/>
            <person name="Brettin T."/>
            <person name="Detter J.C."/>
            <person name="Han C."/>
            <person name="Tapia R."/>
            <person name="Larimer F."/>
            <person name="Land M."/>
            <person name="Hauser L."/>
            <person name="Kyrpides N."/>
            <person name="Ivanova N."/>
            <person name="Holmes D."/>
            <person name="Lovley D."/>
            <person name="Kyrpides N."/>
            <person name="Anderson I.J."/>
            <person name="Woyke T."/>
        </authorList>
    </citation>
    <scope>NUCLEOTIDE SEQUENCE [LARGE SCALE GENOMIC DNA]</scope>
    <source>
        <strain evidence="3">DSM 10642 / AEDII12DO</strain>
    </source>
</reference>
<feature type="transmembrane region" description="Helical" evidence="1">
    <location>
        <begin position="155"/>
        <end position="172"/>
    </location>
</feature>
<dbReference type="GeneID" id="8778169"/>
<feature type="transmembrane region" description="Helical" evidence="1">
    <location>
        <begin position="131"/>
        <end position="149"/>
    </location>
</feature>
<evidence type="ECO:0000313" key="3">
    <source>
        <dbReference type="Proteomes" id="UP000002613"/>
    </source>
</evidence>
<protein>
    <submittedName>
        <fullName evidence="2">Uncharacterized protein</fullName>
    </submittedName>
</protein>
<dbReference type="HOGENOM" id="CLU_1080109_0_0_2"/>
<evidence type="ECO:0000313" key="2">
    <source>
        <dbReference type="EMBL" id="ADC64836.1"/>
    </source>
</evidence>
<gene>
    <name evidence="2" type="ordered locus">Ferp_0665</name>
</gene>
<dbReference type="PaxDb" id="589924-Ferp_0665"/>
<name>D3S3K3_FERPA</name>
<keyword evidence="1" id="KW-0812">Transmembrane</keyword>
<dbReference type="RefSeq" id="WP_012965182.1">
    <property type="nucleotide sequence ID" value="NC_013849.1"/>
</dbReference>
<feature type="transmembrane region" description="Helical" evidence="1">
    <location>
        <begin position="184"/>
        <end position="202"/>
    </location>
</feature>
<keyword evidence="3" id="KW-1185">Reference proteome</keyword>
<feature type="transmembrane region" description="Helical" evidence="1">
    <location>
        <begin position="40"/>
        <end position="60"/>
    </location>
</feature>
<keyword evidence="1" id="KW-0472">Membrane</keyword>
<dbReference type="eggNOG" id="arCOG13399">
    <property type="taxonomic scope" value="Archaea"/>
</dbReference>
<dbReference type="Proteomes" id="UP000002613">
    <property type="component" value="Chromosome"/>
</dbReference>
<feature type="transmembrane region" description="Helical" evidence="1">
    <location>
        <begin position="7"/>
        <end position="28"/>
    </location>
</feature>
<sequence length="258" mass="28955">MNTLENISTLSAVIVGVLLFVASLYSFYIDYSAGKPALNILIDLTLLILSSIIVGGSLNLRKKLVGYKVAAEKAFDEVVYSKIKPVMDEVALGIIEINALKKKLEDVEKKVSIVEELATTQKLTPEQKINFYFKALIVMLFYLGTFVFMTQYTLPYLYLISILLFLYWWLFITYEYNIFHKSEALVMLAAPVLIAPSLYILLRIALGVAAAQGVMFLASAFYAYYYYNLAKKLVGGNANNSLTESLKNGITNLKNIKK</sequence>
<keyword evidence="1" id="KW-1133">Transmembrane helix</keyword>
<dbReference type="KEGG" id="fpl:Ferp_0665"/>
<proteinExistence type="predicted"/>
<dbReference type="STRING" id="589924.Ferp_0665"/>
<organism evidence="2 3">
    <name type="scientific">Ferroglobus placidus (strain DSM 10642 / AEDII12DO)</name>
    <dbReference type="NCBI Taxonomy" id="589924"/>
    <lineage>
        <taxon>Archaea</taxon>
        <taxon>Methanobacteriati</taxon>
        <taxon>Methanobacteriota</taxon>
        <taxon>Archaeoglobi</taxon>
        <taxon>Archaeoglobales</taxon>
        <taxon>Archaeoglobaceae</taxon>
        <taxon>Ferroglobus</taxon>
    </lineage>
</organism>
<accession>D3S3K3</accession>
<dbReference type="AlphaFoldDB" id="D3S3K3"/>
<dbReference type="EMBL" id="CP001899">
    <property type="protein sequence ID" value="ADC64836.1"/>
    <property type="molecule type" value="Genomic_DNA"/>
</dbReference>
<dbReference type="OrthoDB" id="385085at2157"/>
<evidence type="ECO:0000256" key="1">
    <source>
        <dbReference type="SAM" id="Phobius"/>
    </source>
</evidence>